<gene>
    <name evidence="2" type="ORF">AKG37_05375</name>
    <name evidence="3" type="ORF">KCQ59_07600</name>
</gene>
<evidence type="ECO:0000259" key="1">
    <source>
        <dbReference type="Pfam" id="PF06276"/>
    </source>
</evidence>
<accession>A0ABD4QGR5</accession>
<dbReference type="GO" id="GO:0003824">
    <property type="term" value="F:catalytic activity"/>
    <property type="evidence" value="ECO:0007669"/>
    <property type="project" value="UniProtKB-ARBA"/>
</dbReference>
<organism evidence="3 5">
    <name type="scientific">Bacillus australimaris</name>
    <dbReference type="NCBI Taxonomy" id="1326968"/>
    <lineage>
        <taxon>Bacteria</taxon>
        <taxon>Bacillati</taxon>
        <taxon>Bacillota</taxon>
        <taxon>Bacilli</taxon>
        <taxon>Bacillales</taxon>
        <taxon>Bacillaceae</taxon>
        <taxon>Bacillus</taxon>
    </lineage>
</organism>
<keyword evidence="4" id="KW-1185">Reference proteome</keyword>
<comment type="caution">
    <text evidence="3">The sequence shown here is derived from an EMBL/GenBank/DDBJ whole genome shotgun (WGS) entry which is preliminary data.</text>
</comment>
<feature type="domain" description="Aerobactin siderophore biosynthesis IucA/IucC-like C-terminal" evidence="1">
    <location>
        <begin position="58"/>
        <end position="198"/>
    </location>
</feature>
<evidence type="ECO:0000313" key="4">
    <source>
        <dbReference type="Proteomes" id="UP000050272"/>
    </source>
</evidence>
<dbReference type="Pfam" id="PF06276">
    <property type="entry name" value="FhuF"/>
    <property type="match status" value="1"/>
</dbReference>
<dbReference type="EMBL" id="JAGQFH010000012">
    <property type="protein sequence ID" value="MBR8689644.1"/>
    <property type="molecule type" value="Genomic_DNA"/>
</dbReference>
<dbReference type="RefSeq" id="WP_060698230.1">
    <property type="nucleotide sequence ID" value="NZ_JAGQFH010000012.1"/>
</dbReference>
<dbReference type="Proteomes" id="UP000050272">
    <property type="component" value="Unassembled WGS sequence"/>
</dbReference>
<dbReference type="InterPro" id="IPR022770">
    <property type="entry name" value="IucA/IucC-like_C"/>
</dbReference>
<proteinExistence type="predicted"/>
<protein>
    <submittedName>
        <fullName evidence="3">(2Fe-2S)-binding protein</fullName>
    </submittedName>
    <submittedName>
        <fullName evidence="2">Fe-S oxidoreductase</fullName>
    </submittedName>
</protein>
<evidence type="ECO:0000313" key="2">
    <source>
        <dbReference type="EMBL" id="KPN14499.1"/>
    </source>
</evidence>
<name>A0ABD4QGR5_9BACI</name>
<dbReference type="Proteomes" id="UP000676804">
    <property type="component" value="Unassembled WGS sequence"/>
</dbReference>
<reference evidence="3 5" key="2">
    <citation type="submission" date="2021-04" db="EMBL/GenBank/DDBJ databases">
        <title>Isolation of newly marine bacteria for enzymatic activity.</title>
        <authorList>
            <person name="Hadi W.A.M."/>
            <person name="Nair A.J.J."/>
            <person name="Edwin B.T."/>
        </authorList>
    </citation>
    <scope>NUCLEOTIDE SEQUENCE [LARGE SCALE GENOMIC DNA]</scope>
    <source>
        <strain evidence="3 5">B28A</strain>
    </source>
</reference>
<evidence type="ECO:0000313" key="5">
    <source>
        <dbReference type="Proteomes" id="UP000676804"/>
    </source>
</evidence>
<reference evidence="2 4" key="1">
    <citation type="submission" date="2015-07" db="EMBL/GenBank/DDBJ databases">
        <title>Bacillus zhangzhouensis sp. nov. and Bacillus nanhaiticus sp. nov.</title>
        <authorList>
            <person name="Liu Y."/>
            <person name="Lai Q."/>
            <person name="Shao Z."/>
        </authorList>
    </citation>
    <scope>NUCLEOTIDE SEQUENCE [LARGE SCALE GENOMIC DNA]</scope>
    <source>
        <strain evidence="2 4">NH7I_1</strain>
    </source>
</reference>
<dbReference type="AlphaFoldDB" id="A0ABD4QGR5"/>
<dbReference type="EMBL" id="LGYN01000012">
    <property type="protein sequence ID" value="KPN14499.1"/>
    <property type="molecule type" value="Genomic_DNA"/>
</dbReference>
<sequence length="247" mass="28309">MRPEWVEKELLDFGVHIKSGPMTSDRTLAALFSEASVMRLLEAEKKAMHAPTLAVAASMFSKRYAYLAVSSSLYLMTLYDGVYQFSPAACAFREDRKIELDQAVCSFVPLEGDRQQWRERVVHTLFTECVTPLFDVLNRTSKLSSRILWENVAVRINSLYRSMMREAEESSVKQRIREDYLYLKQAAGEVFGAQQNPFQHSLNLDDSLLETSNRKTCCMYYQLEKKSESLDYCLVCPLDKKKGTACS</sequence>
<evidence type="ECO:0000313" key="3">
    <source>
        <dbReference type="EMBL" id="MBR8689644.1"/>
    </source>
</evidence>